<dbReference type="AlphaFoldDB" id="A0AAD7GII3"/>
<dbReference type="Proteomes" id="UP001221757">
    <property type="component" value="Unassembled WGS sequence"/>
</dbReference>
<protein>
    <submittedName>
        <fullName evidence="1">Uncharacterized protein</fullName>
    </submittedName>
</protein>
<accession>A0AAD7GII3</accession>
<organism evidence="1 2">
    <name type="scientific">Mycena rosella</name>
    <name type="common">Pink bonnet</name>
    <name type="synonym">Agaricus rosellus</name>
    <dbReference type="NCBI Taxonomy" id="1033263"/>
    <lineage>
        <taxon>Eukaryota</taxon>
        <taxon>Fungi</taxon>
        <taxon>Dikarya</taxon>
        <taxon>Basidiomycota</taxon>
        <taxon>Agaricomycotina</taxon>
        <taxon>Agaricomycetes</taxon>
        <taxon>Agaricomycetidae</taxon>
        <taxon>Agaricales</taxon>
        <taxon>Marasmiineae</taxon>
        <taxon>Mycenaceae</taxon>
        <taxon>Mycena</taxon>
    </lineage>
</organism>
<reference evidence="1" key="1">
    <citation type="submission" date="2023-03" db="EMBL/GenBank/DDBJ databases">
        <title>Massive genome expansion in bonnet fungi (Mycena s.s.) driven by repeated elements and novel gene families across ecological guilds.</title>
        <authorList>
            <consortium name="Lawrence Berkeley National Laboratory"/>
            <person name="Harder C.B."/>
            <person name="Miyauchi S."/>
            <person name="Viragh M."/>
            <person name="Kuo A."/>
            <person name="Thoen E."/>
            <person name="Andreopoulos B."/>
            <person name="Lu D."/>
            <person name="Skrede I."/>
            <person name="Drula E."/>
            <person name="Henrissat B."/>
            <person name="Morin E."/>
            <person name="Kohler A."/>
            <person name="Barry K."/>
            <person name="LaButti K."/>
            <person name="Morin E."/>
            <person name="Salamov A."/>
            <person name="Lipzen A."/>
            <person name="Mereny Z."/>
            <person name="Hegedus B."/>
            <person name="Baldrian P."/>
            <person name="Stursova M."/>
            <person name="Weitz H."/>
            <person name="Taylor A."/>
            <person name="Grigoriev I.V."/>
            <person name="Nagy L.G."/>
            <person name="Martin F."/>
            <person name="Kauserud H."/>
        </authorList>
    </citation>
    <scope>NUCLEOTIDE SEQUENCE</scope>
    <source>
        <strain evidence="1">CBHHK067</strain>
    </source>
</reference>
<evidence type="ECO:0000313" key="2">
    <source>
        <dbReference type="Proteomes" id="UP001221757"/>
    </source>
</evidence>
<proteinExistence type="predicted"/>
<keyword evidence="2" id="KW-1185">Reference proteome</keyword>
<sequence length="132" mass="13956">MLPVPASVALASRFFAGDLPASLSFFRAFYLPGGAQRPPNVRGGLGVSPDSGNVQRNTGSISRSLIRSLTGGTGAPSSPRSTFLRVLALAPSFPLPAYVSLRPHGGVGRHDFPIRMREGRRVNGEEPCVVSR</sequence>
<name>A0AAD7GII3_MYCRO</name>
<dbReference type="EMBL" id="JARKIE010000071">
    <property type="protein sequence ID" value="KAJ7689555.1"/>
    <property type="molecule type" value="Genomic_DNA"/>
</dbReference>
<evidence type="ECO:0000313" key="1">
    <source>
        <dbReference type="EMBL" id="KAJ7689555.1"/>
    </source>
</evidence>
<gene>
    <name evidence="1" type="ORF">B0H17DRAFT_1202197</name>
</gene>
<comment type="caution">
    <text evidence="1">The sequence shown here is derived from an EMBL/GenBank/DDBJ whole genome shotgun (WGS) entry which is preliminary data.</text>
</comment>